<dbReference type="Proteomes" id="UP000005384">
    <property type="component" value="Unassembled WGS sequence"/>
</dbReference>
<dbReference type="SMART" id="SM00640">
    <property type="entry name" value="Glyco_32"/>
    <property type="match status" value="1"/>
</dbReference>
<dbReference type="GO" id="GO:0005975">
    <property type="term" value="P:carbohydrate metabolic process"/>
    <property type="evidence" value="ECO:0007669"/>
    <property type="project" value="InterPro"/>
</dbReference>
<dbReference type="InterPro" id="IPR013148">
    <property type="entry name" value="Glyco_hydro_32_N"/>
</dbReference>
<evidence type="ECO:0000313" key="7">
    <source>
        <dbReference type="Proteomes" id="UP000005384"/>
    </source>
</evidence>
<keyword evidence="3" id="KW-0378">Hydrolase</keyword>
<dbReference type="EC" id="3.2.1.26" evidence="2"/>
<organism evidence="6 7">
    <name type="scientific">Hungatella hathewayi WAL-18680</name>
    <dbReference type="NCBI Taxonomy" id="742737"/>
    <lineage>
        <taxon>Bacteria</taxon>
        <taxon>Bacillati</taxon>
        <taxon>Bacillota</taxon>
        <taxon>Clostridia</taxon>
        <taxon>Lachnospirales</taxon>
        <taxon>Lachnospiraceae</taxon>
        <taxon>Hungatella</taxon>
    </lineage>
</organism>
<accession>G5IBE9</accession>
<proteinExistence type="inferred from homology"/>
<comment type="caution">
    <text evidence="6">The sequence shown here is derived from an EMBL/GenBank/DDBJ whole genome shotgun (WGS) entry which is preliminary data.</text>
</comment>
<dbReference type="CDD" id="cd08996">
    <property type="entry name" value="GH32_FFase"/>
    <property type="match status" value="1"/>
</dbReference>
<dbReference type="SUPFAM" id="SSF75005">
    <property type="entry name" value="Arabinanase/levansucrase/invertase"/>
    <property type="match status" value="1"/>
</dbReference>
<dbReference type="InterPro" id="IPR018053">
    <property type="entry name" value="Glyco_hydro_32_AS"/>
</dbReference>
<dbReference type="PATRIC" id="fig|742737.3.peg.868"/>
<reference evidence="6 7" key="1">
    <citation type="submission" date="2011-08" db="EMBL/GenBank/DDBJ databases">
        <title>The Genome Sequence of Clostridium hathewayi WAL-18680.</title>
        <authorList>
            <consortium name="The Broad Institute Genome Sequencing Platform"/>
            <person name="Earl A."/>
            <person name="Ward D."/>
            <person name="Feldgarden M."/>
            <person name="Gevers D."/>
            <person name="Finegold S.M."/>
            <person name="Summanen P.H."/>
            <person name="Molitoris D.R."/>
            <person name="Song M."/>
            <person name="Daigneault M."/>
            <person name="Allen-Vercoe E."/>
            <person name="Young S.K."/>
            <person name="Zeng Q."/>
            <person name="Gargeya S."/>
            <person name="Fitzgerald M."/>
            <person name="Haas B."/>
            <person name="Abouelleil A."/>
            <person name="Alvarado L."/>
            <person name="Arachchi H.M."/>
            <person name="Berlin A."/>
            <person name="Brown A."/>
            <person name="Chapman S.B."/>
            <person name="Chen Z."/>
            <person name="Dunbar C."/>
            <person name="Freedman E."/>
            <person name="Gearin G."/>
            <person name="Gellesch M."/>
            <person name="Goldberg J."/>
            <person name="Griggs A."/>
            <person name="Gujja S."/>
            <person name="Heiman D."/>
            <person name="Howarth C."/>
            <person name="Larson L."/>
            <person name="Lui A."/>
            <person name="MacDonald P.J.P."/>
            <person name="Montmayeur A."/>
            <person name="Murphy C."/>
            <person name="Neiman D."/>
            <person name="Pearson M."/>
            <person name="Priest M."/>
            <person name="Roberts A."/>
            <person name="Saif S."/>
            <person name="Shea T."/>
            <person name="Shenoy N."/>
            <person name="Sisk P."/>
            <person name="Stolte C."/>
            <person name="Sykes S."/>
            <person name="Wortman J."/>
            <person name="Nusbaum C."/>
            <person name="Birren B."/>
        </authorList>
    </citation>
    <scope>NUCLEOTIDE SEQUENCE [LARGE SCALE GENOMIC DNA]</scope>
    <source>
        <strain evidence="6 7">WAL-18680</strain>
    </source>
</reference>
<keyword evidence="4" id="KW-0326">Glycosidase</keyword>
<dbReference type="RefSeq" id="WP_006778857.1">
    <property type="nucleotide sequence ID" value="NZ_CP040506.1"/>
</dbReference>
<dbReference type="AlphaFoldDB" id="G5IBE9"/>
<dbReference type="InterPro" id="IPR001362">
    <property type="entry name" value="Glyco_hydro_32"/>
</dbReference>
<evidence type="ECO:0000256" key="4">
    <source>
        <dbReference type="ARBA" id="ARBA00023295"/>
    </source>
</evidence>
<sequence length="492" mass="55952">MGRLVNSRDCTGAEARECLRRNWETAKADRARPRFHFCPMSGWMNDPNGGIFVDGEYHFFYLQDPFDACGISAAELPDGTVVEGAEKPNRFWAHARTGDFIHWDYLPETLVPDRDRGEIKPISGSVLERKDGSYLMAFTSVREDGSYCQWGAEADKGLERWTRLDKPLADPPDAFEISGDWRDPYLFLWDETGYMVVGAVSGGEALLLLYEAEDESLLHWQYKGIFLSRPVEQVAFFECPKVLKMGDKMVLLFSPYKQMEYYAGEFEPLEGRFLVQQTGKIDYGVVAYASVDVEDEWENTYLLSWAPGWFNRKGISFSAWNGCVATPRKVWLDSKGCLRQVPCESMELLRGKTLFQWEEQQSVALGSIEVSGLPLQFEFSIKIKEKPKEGWHLSFSDSSTGEVLQILSCQGESVLIDGEDIFMQDGVMELHGFVDGFLWEYFIGSGEAVMTSGISRVPETVDMKLEGGQELYRIMNVTIWKIMDAKFCDCML</sequence>
<evidence type="ECO:0000256" key="2">
    <source>
        <dbReference type="ARBA" id="ARBA00012758"/>
    </source>
</evidence>
<feature type="domain" description="Glycosyl hydrolase family 32 N-terminal" evidence="5">
    <location>
        <begin position="36"/>
        <end position="68"/>
    </location>
</feature>
<dbReference type="Pfam" id="PF00251">
    <property type="entry name" value="Glyco_hydro_32N"/>
    <property type="match status" value="2"/>
</dbReference>
<dbReference type="InterPro" id="IPR023296">
    <property type="entry name" value="Glyco_hydro_beta-prop_sf"/>
</dbReference>
<dbReference type="Gene3D" id="2.115.10.20">
    <property type="entry name" value="Glycosyl hydrolase domain, family 43"/>
    <property type="match status" value="1"/>
</dbReference>
<dbReference type="OrthoDB" id="9759709at2"/>
<dbReference type="HOGENOM" id="CLU_001528_3_1_9"/>
<name>G5IBE9_9FIRM</name>
<evidence type="ECO:0000256" key="3">
    <source>
        <dbReference type="ARBA" id="ARBA00022801"/>
    </source>
</evidence>
<evidence type="ECO:0000256" key="1">
    <source>
        <dbReference type="ARBA" id="ARBA00009902"/>
    </source>
</evidence>
<dbReference type="GO" id="GO:0004564">
    <property type="term" value="F:beta-fructofuranosidase activity"/>
    <property type="evidence" value="ECO:0007669"/>
    <property type="project" value="UniProtKB-EC"/>
</dbReference>
<dbReference type="PANTHER" id="PTHR43101">
    <property type="entry name" value="BETA-FRUCTOSIDASE"/>
    <property type="match status" value="1"/>
</dbReference>
<feature type="domain" description="Glycosyl hydrolase family 32 N-terminal" evidence="5">
    <location>
        <begin position="84"/>
        <end position="342"/>
    </location>
</feature>
<dbReference type="PANTHER" id="PTHR43101:SF1">
    <property type="entry name" value="BETA-FRUCTOSIDASE"/>
    <property type="match status" value="1"/>
</dbReference>
<dbReference type="InterPro" id="IPR051214">
    <property type="entry name" value="GH32_Enzymes"/>
</dbReference>
<dbReference type="EMBL" id="ADLN01000006">
    <property type="protein sequence ID" value="EHI61256.1"/>
    <property type="molecule type" value="Genomic_DNA"/>
</dbReference>
<dbReference type="PROSITE" id="PS00609">
    <property type="entry name" value="GLYCOSYL_HYDROL_F32"/>
    <property type="match status" value="1"/>
</dbReference>
<evidence type="ECO:0000259" key="5">
    <source>
        <dbReference type="Pfam" id="PF00251"/>
    </source>
</evidence>
<comment type="similarity">
    <text evidence="1">Belongs to the glycosyl hydrolase 32 family.</text>
</comment>
<gene>
    <name evidence="6" type="ORF">HMPREF9473_00871</name>
</gene>
<keyword evidence="7" id="KW-1185">Reference proteome</keyword>
<evidence type="ECO:0000313" key="6">
    <source>
        <dbReference type="EMBL" id="EHI61256.1"/>
    </source>
</evidence>
<protein>
    <recommendedName>
        <fullName evidence="2">beta-fructofuranosidase</fullName>
        <ecNumber evidence="2">3.2.1.26</ecNumber>
    </recommendedName>
</protein>